<evidence type="ECO:0000256" key="2">
    <source>
        <dbReference type="ARBA" id="ARBA00022448"/>
    </source>
</evidence>
<evidence type="ECO:0000256" key="8">
    <source>
        <dbReference type="SAM" id="Phobius"/>
    </source>
</evidence>
<keyword evidence="2" id="KW-0813">Transport</keyword>
<evidence type="ECO:0000259" key="9">
    <source>
        <dbReference type="PROSITE" id="PS50850"/>
    </source>
</evidence>
<evidence type="ECO:0000256" key="5">
    <source>
        <dbReference type="ARBA" id="ARBA00022989"/>
    </source>
</evidence>
<feature type="domain" description="Major facilitator superfamily (MFS) profile" evidence="9">
    <location>
        <begin position="247"/>
        <end position="435"/>
    </location>
</feature>
<accession>A0ABY6DUG1</accession>
<feature type="region of interest" description="Disordered" evidence="7">
    <location>
        <begin position="1"/>
        <end position="26"/>
    </location>
</feature>
<dbReference type="CDD" id="cd06173">
    <property type="entry name" value="MFS_MefA_like"/>
    <property type="match status" value="1"/>
</dbReference>
<feature type="transmembrane region" description="Helical" evidence="8">
    <location>
        <begin position="287"/>
        <end position="306"/>
    </location>
</feature>
<reference evidence="10" key="1">
    <citation type="submission" date="2022-10" db="EMBL/GenBank/DDBJ databases">
        <authorList>
            <person name="Mo P."/>
        </authorList>
    </citation>
    <scope>NUCLEOTIDE SEQUENCE</scope>
    <source>
        <strain evidence="10">HUAS 13-4</strain>
    </source>
</reference>
<keyword evidence="4 8" id="KW-0812">Transmembrane</keyword>
<feature type="compositionally biased region" description="Polar residues" evidence="7">
    <location>
        <begin position="1"/>
        <end position="10"/>
    </location>
</feature>
<feature type="transmembrane region" description="Helical" evidence="8">
    <location>
        <begin position="171"/>
        <end position="197"/>
    </location>
</feature>
<sequence>MDTSESTTDNGAAPQEGPQPARARARGWRRWAMDTRPLRRPAYRRLWSSTIVTAVGSQLTAVAVPKQIYDITGSSAWVGYASLAGLLPLALFALWGGAIADSMDRRRLLLITNSGLAVTSVLFWVQAATGLRSVVVLMVLLALQQAFFGLNSPARNASIARLVPADELPAANALGSTVMQTGLVAGPLLAGALIPVIGLSELYLIDALALCATVWAVVRLPALPPQAAAANSRAGWQAIAEGFRYISLHKVLLLSFLADIIAMVLGMPRALFPQLAAQTFAPYGEGLALGLLFAAIPVGAVLGGLLSGTFSRARRHGLMVIAAVIGWGAAITGLGLTTNLWVAVAFLALAGVADMVSMVFRGAILLSAATDEMRGRMQGVFTVVVAGGPRLADALHGTAGSVLGARAAIAGGGLLVIAATLVLALATPSLRTYRI</sequence>
<dbReference type="InterPro" id="IPR036259">
    <property type="entry name" value="MFS_trans_sf"/>
</dbReference>
<keyword evidence="5 8" id="KW-1133">Transmembrane helix</keyword>
<feature type="transmembrane region" description="Helical" evidence="8">
    <location>
        <begin position="243"/>
        <end position="267"/>
    </location>
</feature>
<dbReference type="EMBL" id="CP106793">
    <property type="protein sequence ID" value="UXY18015.1"/>
    <property type="molecule type" value="Genomic_DNA"/>
</dbReference>
<evidence type="ECO:0000256" key="7">
    <source>
        <dbReference type="SAM" id="MobiDB-lite"/>
    </source>
</evidence>
<proteinExistence type="predicted"/>
<gene>
    <name evidence="10" type="ORF">N8I84_04215</name>
</gene>
<protein>
    <submittedName>
        <fullName evidence="10">MFS transporter</fullName>
    </submittedName>
</protein>
<evidence type="ECO:0000313" key="11">
    <source>
        <dbReference type="Proteomes" id="UP001061298"/>
    </source>
</evidence>
<keyword evidence="6 8" id="KW-0472">Membrane</keyword>
<feature type="transmembrane region" description="Helical" evidence="8">
    <location>
        <begin position="405"/>
        <end position="426"/>
    </location>
</feature>
<dbReference type="InterPro" id="IPR020846">
    <property type="entry name" value="MFS_dom"/>
</dbReference>
<comment type="subcellular location">
    <subcellularLocation>
        <location evidence="1">Cell inner membrane</location>
        <topology evidence="1">Multi-pass membrane protein</topology>
    </subcellularLocation>
</comment>
<dbReference type="PANTHER" id="PTHR23513:SF9">
    <property type="entry name" value="ENTEROBACTIN EXPORTER ENTS"/>
    <property type="match status" value="1"/>
</dbReference>
<dbReference type="RefSeq" id="WP_263228235.1">
    <property type="nucleotide sequence ID" value="NZ_CP106793.1"/>
</dbReference>
<dbReference type="SUPFAM" id="SSF103473">
    <property type="entry name" value="MFS general substrate transporter"/>
    <property type="match status" value="1"/>
</dbReference>
<feature type="compositionally biased region" description="Low complexity" evidence="7">
    <location>
        <begin position="11"/>
        <end position="22"/>
    </location>
</feature>
<evidence type="ECO:0000256" key="1">
    <source>
        <dbReference type="ARBA" id="ARBA00004429"/>
    </source>
</evidence>
<evidence type="ECO:0000313" key="10">
    <source>
        <dbReference type="EMBL" id="UXY18015.1"/>
    </source>
</evidence>
<feature type="transmembrane region" description="Helical" evidence="8">
    <location>
        <begin position="46"/>
        <end position="65"/>
    </location>
</feature>
<dbReference type="InterPro" id="IPR010290">
    <property type="entry name" value="TM_effector"/>
</dbReference>
<evidence type="ECO:0000256" key="6">
    <source>
        <dbReference type="ARBA" id="ARBA00023136"/>
    </source>
</evidence>
<feature type="transmembrane region" description="Helical" evidence="8">
    <location>
        <begin position="318"/>
        <end position="336"/>
    </location>
</feature>
<dbReference type="Gene3D" id="1.20.1250.20">
    <property type="entry name" value="MFS general substrate transporter like domains"/>
    <property type="match status" value="1"/>
</dbReference>
<keyword evidence="3" id="KW-1003">Cell membrane</keyword>
<dbReference type="Pfam" id="PF05977">
    <property type="entry name" value="MFS_3"/>
    <property type="match status" value="1"/>
</dbReference>
<evidence type="ECO:0000256" key="3">
    <source>
        <dbReference type="ARBA" id="ARBA00022475"/>
    </source>
</evidence>
<organism evidence="10 11">
    <name type="scientific">Streptomyces cynarae</name>
    <dbReference type="NCBI Taxonomy" id="2981134"/>
    <lineage>
        <taxon>Bacteria</taxon>
        <taxon>Bacillati</taxon>
        <taxon>Actinomycetota</taxon>
        <taxon>Actinomycetes</taxon>
        <taxon>Kitasatosporales</taxon>
        <taxon>Streptomycetaceae</taxon>
        <taxon>Streptomyces</taxon>
    </lineage>
</organism>
<evidence type="ECO:0000256" key="4">
    <source>
        <dbReference type="ARBA" id="ARBA00022692"/>
    </source>
</evidence>
<feature type="transmembrane region" description="Helical" evidence="8">
    <location>
        <begin position="77"/>
        <end position="96"/>
    </location>
</feature>
<feature type="transmembrane region" description="Helical" evidence="8">
    <location>
        <begin position="131"/>
        <end position="150"/>
    </location>
</feature>
<dbReference type="PANTHER" id="PTHR23513">
    <property type="entry name" value="INTEGRAL MEMBRANE EFFLUX PROTEIN-RELATED"/>
    <property type="match status" value="1"/>
</dbReference>
<dbReference type="PROSITE" id="PS50850">
    <property type="entry name" value="MFS"/>
    <property type="match status" value="1"/>
</dbReference>
<dbReference type="Proteomes" id="UP001061298">
    <property type="component" value="Chromosome"/>
</dbReference>
<name>A0ABY6DUG1_9ACTN</name>
<keyword evidence="11" id="KW-1185">Reference proteome</keyword>